<protein>
    <submittedName>
        <fullName evidence="2">IS3 family transposase</fullName>
    </submittedName>
</protein>
<dbReference type="SUPFAM" id="SSF53098">
    <property type="entry name" value="Ribonuclease H-like"/>
    <property type="match status" value="1"/>
</dbReference>
<dbReference type="GO" id="GO:0015074">
    <property type="term" value="P:DNA integration"/>
    <property type="evidence" value="ECO:0007669"/>
    <property type="project" value="InterPro"/>
</dbReference>
<gene>
    <name evidence="2" type="ORF">E0493_19875</name>
</gene>
<organism evidence="2 3">
    <name type="scientific">Teichococcus coralli</name>
    <dbReference type="NCBI Taxonomy" id="2545983"/>
    <lineage>
        <taxon>Bacteria</taxon>
        <taxon>Pseudomonadati</taxon>
        <taxon>Pseudomonadota</taxon>
        <taxon>Alphaproteobacteria</taxon>
        <taxon>Acetobacterales</taxon>
        <taxon>Roseomonadaceae</taxon>
        <taxon>Roseomonas</taxon>
    </lineage>
</organism>
<dbReference type="GO" id="GO:0003676">
    <property type="term" value="F:nucleic acid binding"/>
    <property type="evidence" value="ECO:0007669"/>
    <property type="project" value="InterPro"/>
</dbReference>
<feature type="domain" description="Integrase catalytic" evidence="1">
    <location>
        <begin position="1"/>
        <end position="161"/>
    </location>
</feature>
<dbReference type="Proteomes" id="UP000460715">
    <property type="component" value="Unassembled WGS sequence"/>
</dbReference>
<dbReference type="AlphaFoldDB" id="A0A845BER5"/>
<dbReference type="InterPro" id="IPR001584">
    <property type="entry name" value="Integrase_cat-core"/>
</dbReference>
<dbReference type="PANTHER" id="PTHR46889:SF4">
    <property type="entry name" value="TRANSPOSASE INSO FOR INSERTION SEQUENCE ELEMENT IS911B-RELATED"/>
    <property type="match status" value="1"/>
</dbReference>
<dbReference type="NCBIfam" id="NF033516">
    <property type="entry name" value="transpos_IS3"/>
    <property type="match status" value="1"/>
</dbReference>
<dbReference type="InterPro" id="IPR036397">
    <property type="entry name" value="RNaseH_sf"/>
</dbReference>
<reference evidence="2 3" key="1">
    <citation type="submission" date="2019-03" db="EMBL/GenBank/DDBJ databases">
        <title>Roseomonas sp. a novel Roseomonas species isolated from Sea whip Gorgonian.</title>
        <authorList>
            <person name="Li F."/>
            <person name="Pan X."/>
            <person name="Huang S."/>
            <person name="Li Z."/>
            <person name="Meng B."/>
        </authorList>
    </citation>
    <scope>NUCLEOTIDE SEQUENCE [LARGE SCALE GENOMIC DNA]</scope>
    <source>
        <strain evidence="2 3">M0104</strain>
    </source>
</reference>
<proteinExistence type="predicted"/>
<dbReference type="PROSITE" id="PS50994">
    <property type="entry name" value="INTEGRASE"/>
    <property type="match status" value="1"/>
</dbReference>
<dbReference type="InterPro" id="IPR048020">
    <property type="entry name" value="Transpos_IS3"/>
</dbReference>
<evidence type="ECO:0000313" key="3">
    <source>
        <dbReference type="Proteomes" id="UP000460715"/>
    </source>
</evidence>
<dbReference type="OrthoDB" id="9803878at2"/>
<name>A0A845BER5_9PROT</name>
<dbReference type="InterPro" id="IPR012337">
    <property type="entry name" value="RNaseH-like_sf"/>
</dbReference>
<dbReference type="RefSeq" id="WP_160939021.1">
    <property type="nucleotide sequence ID" value="NZ_SNVJ01000024.1"/>
</dbReference>
<sequence length="161" mass="18592">YRSAIRRQYLTYLSTGEGWLYLAAVLDLATRKVVGWSMREHMRAELACAALTMAIQRQQPPSGLLQHADRGSQYAADDYRRLLTAAGMQQSMSRRGNCLDNAPMESFFHTLKVELAQQRRWATRDEARRDVFAYIEGYYNRQRIHSALGYRTPEQMEHSAA</sequence>
<dbReference type="InterPro" id="IPR050900">
    <property type="entry name" value="Transposase_IS3/IS150/IS904"/>
</dbReference>
<feature type="non-terminal residue" evidence="2">
    <location>
        <position position="1"/>
    </location>
</feature>
<dbReference type="Gene3D" id="3.30.420.10">
    <property type="entry name" value="Ribonuclease H-like superfamily/Ribonuclease H"/>
    <property type="match status" value="1"/>
</dbReference>
<dbReference type="EMBL" id="SNVJ01000024">
    <property type="protein sequence ID" value="MXP65611.1"/>
    <property type="molecule type" value="Genomic_DNA"/>
</dbReference>
<accession>A0A845BER5</accession>
<evidence type="ECO:0000259" key="1">
    <source>
        <dbReference type="PROSITE" id="PS50994"/>
    </source>
</evidence>
<dbReference type="Pfam" id="PF00665">
    <property type="entry name" value="rve"/>
    <property type="match status" value="1"/>
</dbReference>
<comment type="caution">
    <text evidence="2">The sequence shown here is derived from an EMBL/GenBank/DDBJ whole genome shotgun (WGS) entry which is preliminary data.</text>
</comment>
<keyword evidence="3" id="KW-1185">Reference proteome</keyword>
<dbReference type="Pfam" id="PF13333">
    <property type="entry name" value="rve_2"/>
    <property type="match status" value="1"/>
</dbReference>
<evidence type="ECO:0000313" key="2">
    <source>
        <dbReference type="EMBL" id="MXP65611.1"/>
    </source>
</evidence>
<dbReference type="PANTHER" id="PTHR46889">
    <property type="entry name" value="TRANSPOSASE INSF FOR INSERTION SEQUENCE IS3B-RELATED"/>
    <property type="match status" value="1"/>
</dbReference>